<dbReference type="EMBL" id="BGZK01000036">
    <property type="protein sequence ID" value="GBP09426.1"/>
    <property type="molecule type" value="Genomic_DNA"/>
</dbReference>
<name>A0A4C1T5E4_EUMVA</name>
<evidence type="ECO:0000313" key="1">
    <source>
        <dbReference type="EMBL" id="GBP09426.1"/>
    </source>
</evidence>
<proteinExistence type="predicted"/>
<protein>
    <submittedName>
        <fullName evidence="1">Uncharacterized protein</fullName>
    </submittedName>
</protein>
<evidence type="ECO:0000313" key="2">
    <source>
        <dbReference type="Proteomes" id="UP000299102"/>
    </source>
</evidence>
<reference evidence="1 2" key="1">
    <citation type="journal article" date="2019" name="Commun. Biol.">
        <title>The bagworm genome reveals a unique fibroin gene that provides high tensile strength.</title>
        <authorList>
            <person name="Kono N."/>
            <person name="Nakamura H."/>
            <person name="Ohtoshi R."/>
            <person name="Tomita M."/>
            <person name="Numata K."/>
            <person name="Arakawa K."/>
        </authorList>
    </citation>
    <scope>NUCLEOTIDE SEQUENCE [LARGE SCALE GENOMIC DNA]</scope>
</reference>
<dbReference type="AlphaFoldDB" id="A0A4C1T5E4"/>
<sequence>MCPRGVVSKIPVTWEEIEYLMDRDRANERAERGGARAPKIAHRTKGNSGICYFTPVFCKRVVFHGSRRPIFVLQPSLRTPTDTLPATSFDARHAMSDTSKVKESSSISRHKRSPVDMLVGCHRITITESLPNLSQASAQLRRSVY</sequence>
<gene>
    <name evidence="1" type="ORF">EVAR_76466_1</name>
</gene>
<dbReference type="Proteomes" id="UP000299102">
    <property type="component" value="Unassembled WGS sequence"/>
</dbReference>
<organism evidence="1 2">
    <name type="scientific">Eumeta variegata</name>
    <name type="common">Bagworm moth</name>
    <name type="synonym">Eumeta japonica</name>
    <dbReference type="NCBI Taxonomy" id="151549"/>
    <lineage>
        <taxon>Eukaryota</taxon>
        <taxon>Metazoa</taxon>
        <taxon>Ecdysozoa</taxon>
        <taxon>Arthropoda</taxon>
        <taxon>Hexapoda</taxon>
        <taxon>Insecta</taxon>
        <taxon>Pterygota</taxon>
        <taxon>Neoptera</taxon>
        <taxon>Endopterygota</taxon>
        <taxon>Lepidoptera</taxon>
        <taxon>Glossata</taxon>
        <taxon>Ditrysia</taxon>
        <taxon>Tineoidea</taxon>
        <taxon>Psychidae</taxon>
        <taxon>Oiketicinae</taxon>
        <taxon>Eumeta</taxon>
    </lineage>
</organism>
<keyword evidence="2" id="KW-1185">Reference proteome</keyword>
<comment type="caution">
    <text evidence="1">The sequence shown here is derived from an EMBL/GenBank/DDBJ whole genome shotgun (WGS) entry which is preliminary data.</text>
</comment>
<accession>A0A4C1T5E4</accession>